<dbReference type="STRING" id="981085.W9RCT1"/>
<protein>
    <submittedName>
        <fullName evidence="9">High affinity nitrate transporter 2.5</fullName>
    </submittedName>
</protein>
<organism evidence="9 10">
    <name type="scientific">Morus notabilis</name>
    <dbReference type="NCBI Taxonomy" id="981085"/>
    <lineage>
        <taxon>Eukaryota</taxon>
        <taxon>Viridiplantae</taxon>
        <taxon>Streptophyta</taxon>
        <taxon>Embryophyta</taxon>
        <taxon>Tracheophyta</taxon>
        <taxon>Spermatophyta</taxon>
        <taxon>Magnoliopsida</taxon>
        <taxon>eudicotyledons</taxon>
        <taxon>Gunneridae</taxon>
        <taxon>Pentapetalae</taxon>
        <taxon>rosids</taxon>
        <taxon>fabids</taxon>
        <taxon>Rosales</taxon>
        <taxon>Moraceae</taxon>
        <taxon>Moreae</taxon>
        <taxon>Morus</taxon>
    </lineage>
</organism>
<name>W9RCT1_9ROSA</name>
<dbReference type="InterPro" id="IPR044772">
    <property type="entry name" value="NO3_transporter"/>
</dbReference>
<evidence type="ECO:0000256" key="8">
    <source>
        <dbReference type="SAM" id="Phobius"/>
    </source>
</evidence>
<dbReference type="Gene3D" id="1.20.1250.20">
    <property type="entry name" value="MFS general substrate transporter like domains"/>
    <property type="match status" value="2"/>
</dbReference>
<reference evidence="10" key="1">
    <citation type="submission" date="2013-01" db="EMBL/GenBank/DDBJ databases">
        <title>Draft Genome Sequence of a Mulberry Tree, Morus notabilis C.K. Schneid.</title>
        <authorList>
            <person name="He N."/>
            <person name="Zhao S."/>
        </authorList>
    </citation>
    <scope>NUCLEOTIDE SEQUENCE</scope>
</reference>
<dbReference type="InterPro" id="IPR036259">
    <property type="entry name" value="MFS_trans_sf"/>
</dbReference>
<dbReference type="eggNOG" id="ENOG502QPIC">
    <property type="taxonomic scope" value="Eukaryota"/>
</dbReference>
<dbReference type="Proteomes" id="UP000030645">
    <property type="component" value="Unassembled WGS sequence"/>
</dbReference>
<feature type="transmembrane region" description="Helical" evidence="8">
    <location>
        <begin position="335"/>
        <end position="356"/>
    </location>
</feature>
<dbReference type="EMBL" id="KE344869">
    <property type="protein sequence ID" value="EXB82553.1"/>
    <property type="molecule type" value="Genomic_DNA"/>
</dbReference>
<keyword evidence="10" id="KW-1185">Reference proteome</keyword>
<feature type="transmembrane region" description="Helical" evidence="8">
    <location>
        <begin position="209"/>
        <end position="229"/>
    </location>
</feature>
<dbReference type="GO" id="GO:0012505">
    <property type="term" value="C:endomembrane system"/>
    <property type="evidence" value="ECO:0007669"/>
    <property type="project" value="UniProtKB-SubCell"/>
</dbReference>
<evidence type="ECO:0000256" key="1">
    <source>
        <dbReference type="ARBA" id="ARBA00004127"/>
    </source>
</evidence>
<comment type="similarity">
    <text evidence="2">Belongs to the major facilitator superfamily. Nitrate/nitrite porter (TC 2.A.1.8) family.</text>
</comment>
<dbReference type="InterPro" id="IPR011701">
    <property type="entry name" value="MFS"/>
</dbReference>
<evidence type="ECO:0000256" key="2">
    <source>
        <dbReference type="ARBA" id="ARBA00008432"/>
    </source>
</evidence>
<feature type="compositionally biased region" description="Basic and acidic residues" evidence="7">
    <location>
        <begin position="562"/>
        <end position="579"/>
    </location>
</feature>
<dbReference type="GO" id="GO:0042128">
    <property type="term" value="P:nitrate assimilation"/>
    <property type="evidence" value="ECO:0007669"/>
    <property type="project" value="UniProtKB-KW"/>
</dbReference>
<accession>W9RCT1</accession>
<feature type="transmembrane region" description="Helical" evidence="8">
    <location>
        <begin position="112"/>
        <end position="131"/>
    </location>
</feature>
<comment type="subcellular location">
    <subcellularLocation>
        <location evidence="1">Endomembrane system</location>
        <topology evidence="1">Multi-pass membrane protein</topology>
    </subcellularLocation>
</comment>
<dbReference type="GO" id="GO:0016020">
    <property type="term" value="C:membrane"/>
    <property type="evidence" value="ECO:0007669"/>
    <property type="project" value="UniProtKB-ARBA"/>
</dbReference>
<dbReference type="AlphaFoldDB" id="W9RCT1"/>
<proteinExistence type="inferred from homology"/>
<dbReference type="CDD" id="cd17341">
    <property type="entry name" value="MFS_NRT2_like"/>
    <property type="match status" value="1"/>
</dbReference>
<dbReference type="PANTHER" id="PTHR23515">
    <property type="entry name" value="HIGH-AFFINITY NITRATE TRANSPORTER 2.3"/>
    <property type="match status" value="1"/>
</dbReference>
<gene>
    <name evidence="9" type="ORF">L484_027730</name>
</gene>
<feature type="transmembrane region" description="Helical" evidence="8">
    <location>
        <begin position="138"/>
        <end position="157"/>
    </location>
</feature>
<feature type="transmembrane region" description="Helical" evidence="8">
    <location>
        <begin position="465"/>
        <end position="487"/>
    </location>
</feature>
<feature type="transmembrane region" description="Helical" evidence="8">
    <location>
        <begin position="362"/>
        <end position="386"/>
    </location>
</feature>
<dbReference type="FunFam" id="1.20.1250.20:FF:000053">
    <property type="entry name" value="Nitrate transporter 2.1"/>
    <property type="match status" value="1"/>
</dbReference>
<feature type="transmembrane region" description="Helical" evidence="8">
    <location>
        <begin position="177"/>
        <end position="197"/>
    </location>
</feature>
<evidence type="ECO:0000313" key="9">
    <source>
        <dbReference type="EMBL" id="EXB82553.1"/>
    </source>
</evidence>
<evidence type="ECO:0000256" key="3">
    <source>
        <dbReference type="ARBA" id="ARBA00022692"/>
    </source>
</evidence>
<keyword evidence="5" id="KW-0534">Nitrate assimilation</keyword>
<dbReference type="FunFam" id="1.20.1250.20:FF:000198">
    <property type="entry name" value="High affinity nitrate transporter 2.5"/>
    <property type="match status" value="1"/>
</dbReference>
<dbReference type="GO" id="GO:0015112">
    <property type="term" value="F:nitrate transmembrane transporter activity"/>
    <property type="evidence" value="ECO:0007669"/>
    <property type="project" value="InterPro"/>
</dbReference>
<feature type="region of interest" description="Disordered" evidence="7">
    <location>
        <begin position="562"/>
        <end position="585"/>
    </location>
</feature>
<evidence type="ECO:0000256" key="5">
    <source>
        <dbReference type="ARBA" id="ARBA00023063"/>
    </source>
</evidence>
<evidence type="ECO:0000256" key="7">
    <source>
        <dbReference type="SAM" id="MobiDB-lite"/>
    </source>
</evidence>
<dbReference type="Pfam" id="PF07690">
    <property type="entry name" value="MFS_1"/>
    <property type="match status" value="1"/>
</dbReference>
<dbReference type="SUPFAM" id="SSF103473">
    <property type="entry name" value="MFS general substrate transporter"/>
    <property type="match status" value="1"/>
</dbReference>
<feature type="transmembrane region" description="Helical" evidence="8">
    <location>
        <begin position="52"/>
        <end position="71"/>
    </location>
</feature>
<keyword evidence="6 8" id="KW-0472">Membrane</keyword>
<keyword evidence="4 8" id="KW-1133">Transmembrane helix</keyword>
<evidence type="ECO:0000256" key="4">
    <source>
        <dbReference type="ARBA" id="ARBA00022989"/>
    </source>
</evidence>
<evidence type="ECO:0000313" key="10">
    <source>
        <dbReference type="Proteomes" id="UP000030645"/>
    </source>
</evidence>
<evidence type="ECO:0000256" key="6">
    <source>
        <dbReference type="ARBA" id="ARBA00023136"/>
    </source>
</evidence>
<keyword evidence="3 8" id="KW-0812">Transmembrane</keyword>
<feature type="transmembrane region" description="Helical" evidence="8">
    <location>
        <begin position="499"/>
        <end position="518"/>
    </location>
</feature>
<sequence>MEVEGTLTATSLDQSKSNPQKFALPVDSEHKATEFRLFSIAKPHMRAFHLSWVSFFSCFVSSFAAPPLIPIIRDNLNLTATDIGNAGIASVSGAVFARVVMGSACDLFGPRLASTALILITAPAVYFTSIANDAISFLLVRFFTGFSLATFVSTQFWMSSMFSPPIVGAANGVAAGWGNLGGGATQLIMPLVFSLIRDIGAAKFTAWRVAFFVPALFQMLSAFAILIFGQDTPDGNFRGLEKSGDKPKDKFSSVFHHGVTNYRGWILALTYGYCFGVELAVDNIIAEYFYDRFNLKLHTAGIIAATFGLANVVSRPAGGILSDAMAKRFGMRGRLWGLWVVQTLGGVLCVVLGQVGSLSASIAVMILFSFFVQAACGLTFGVVPFVSRRMDAFNPTGLDPETLIQGGAHPVGLTTPNERRVESQPNHSRKRNRTIELFNTYRASSCPYHGYVVEKRWHVRDPRSLGVISGMTGGGGNVGAVLTQLIFFKGSRYSKETGITLMGIMIICCTLPITLIYFPQWGGMFCGPAKKKVTEEDYYLSEWSSKEKEKGFHLASIKFAENSRSERGGKVDSVTRPDETSQPNV</sequence>